<evidence type="ECO:0000313" key="2">
    <source>
        <dbReference type="EMBL" id="MFD1205208.1"/>
    </source>
</evidence>
<dbReference type="RefSeq" id="WP_336823685.1">
    <property type="nucleotide sequence ID" value="NZ_JBHTLT010000042.1"/>
</dbReference>
<evidence type="ECO:0000313" key="3">
    <source>
        <dbReference type="Proteomes" id="UP001597231"/>
    </source>
</evidence>
<dbReference type="EMBL" id="JBHTLT010000042">
    <property type="protein sequence ID" value="MFD1205208.1"/>
    <property type="molecule type" value="Genomic_DNA"/>
</dbReference>
<sequence>MILESDTLIEDFLHREENIKVLEDYMNNPNKRNKEVLDKQFKKHFYIIRCISYFIKMIHFESRHFDKKQRRRNEIYKLTLDKENDNGVHYIDLVVDFKGIECITKNLEEISEDPILHASINNLTEKQKRILYYIFVEEMKDIEVASVLGISQQAVTKAKRRALTKIRKGLSHGAGAIS</sequence>
<gene>
    <name evidence="2" type="ORF">ACFQ38_08830</name>
</gene>
<dbReference type="Pfam" id="PF04545">
    <property type="entry name" value="Sigma70_r4"/>
    <property type="match status" value="1"/>
</dbReference>
<comment type="caution">
    <text evidence="2">The sequence shown here is derived from an EMBL/GenBank/DDBJ whole genome shotgun (WGS) entry which is preliminary data.</text>
</comment>
<dbReference type="InterPro" id="IPR007630">
    <property type="entry name" value="RNA_pol_sigma70_r4"/>
</dbReference>
<evidence type="ECO:0000259" key="1">
    <source>
        <dbReference type="Pfam" id="PF04545"/>
    </source>
</evidence>
<name>A0ABW3TZB1_9BACL</name>
<dbReference type="Gene3D" id="1.10.10.10">
    <property type="entry name" value="Winged helix-like DNA-binding domain superfamily/Winged helix DNA-binding domain"/>
    <property type="match status" value="1"/>
</dbReference>
<protein>
    <submittedName>
        <fullName evidence="2">Sigma-70 family RNA polymerase sigma factor</fullName>
    </submittedName>
</protein>
<proteinExistence type="predicted"/>
<accession>A0ABW3TZB1</accession>
<reference evidence="3" key="1">
    <citation type="journal article" date="2019" name="Int. J. Syst. Evol. Microbiol.">
        <title>The Global Catalogue of Microorganisms (GCM) 10K type strain sequencing project: providing services to taxonomists for standard genome sequencing and annotation.</title>
        <authorList>
            <consortium name="The Broad Institute Genomics Platform"/>
            <consortium name="The Broad Institute Genome Sequencing Center for Infectious Disease"/>
            <person name="Wu L."/>
            <person name="Ma J."/>
        </authorList>
    </citation>
    <scope>NUCLEOTIDE SEQUENCE [LARGE SCALE GENOMIC DNA]</scope>
    <source>
        <strain evidence="3">CCUG 53915</strain>
    </source>
</reference>
<feature type="domain" description="RNA polymerase sigma-70 region 4" evidence="1">
    <location>
        <begin position="121"/>
        <end position="168"/>
    </location>
</feature>
<dbReference type="InterPro" id="IPR013324">
    <property type="entry name" value="RNA_pol_sigma_r3/r4-like"/>
</dbReference>
<organism evidence="2 3">
    <name type="scientific">Sporosarcina contaminans</name>
    <dbReference type="NCBI Taxonomy" id="633403"/>
    <lineage>
        <taxon>Bacteria</taxon>
        <taxon>Bacillati</taxon>
        <taxon>Bacillota</taxon>
        <taxon>Bacilli</taxon>
        <taxon>Bacillales</taxon>
        <taxon>Caryophanaceae</taxon>
        <taxon>Sporosarcina</taxon>
    </lineage>
</organism>
<dbReference type="InterPro" id="IPR036388">
    <property type="entry name" value="WH-like_DNA-bd_sf"/>
</dbReference>
<dbReference type="Proteomes" id="UP001597231">
    <property type="component" value="Unassembled WGS sequence"/>
</dbReference>
<keyword evidence="3" id="KW-1185">Reference proteome</keyword>
<dbReference type="SUPFAM" id="SSF88659">
    <property type="entry name" value="Sigma3 and sigma4 domains of RNA polymerase sigma factors"/>
    <property type="match status" value="1"/>
</dbReference>